<evidence type="ECO:0000256" key="15">
    <source>
        <dbReference type="ARBA" id="ARBA00036293"/>
    </source>
</evidence>
<feature type="transmembrane region" description="Helical" evidence="17">
    <location>
        <begin position="341"/>
        <end position="359"/>
    </location>
</feature>
<evidence type="ECO:0000256" key="16">
    <source>
        <dbReference type="ARBA" id="ARBA00046252"/>
    </source>
</evidence>
<dbReference type="InterPro" id="IPR036739">
    <property type="entry name" value="SLC41_membr_dom_sf"/>
</dbReference>
<dbReference type="GeneTree" id="ENSGT00950000183042"/>
<evidence type="ECO:0000256" key="13">
    <source>
        <dbReference type="ARBA" id="ARBA00036243"/>
    </source>
</evidence>
<evidence type="ECO:0000256" key="14">
    <source>
        <dbReference type="ARBA" id="ARBA00036245"/>
    </source>
</evidence>
<dbReference type="PANTHER" id="PTHR16228:SF25">
    <property type="entry name" value="SOLUTE CARRIER FAMILY 41 MEMBER 2"/>
    <property type="match status" value="1"/>
</dbReference>
<dbReference type="Gene3D" id="1.10.357.20">
    <property type="entry name" value="SLC41 divalent cation transporters, integral membrane domain"/>
    <property type="match status" value="2"/>
</dbReference>
<keyword evidence="8 17" id="KW-1133">Transmembrane helix</keyword>
<comment type="function">
    <text evidence="17">Acts as a magnesium transporter.</text>
</comment>
<evidence type="ECO:0000256" key="6">
    <source>
        <dbReference type="ARBA" id="ARBA00022737"/>
    </source>
</evidence>
<name>A0A674MXU5_TAKRU</name>
<keyword evidence="20" id="KW-1185">Reference proteome</keyword>
<comment type="catalytic activity">
    <reaction evidence="11">
        <text>Mg(2+)(in) = Mg(2+)(out)</text>
        <dbReference type="Rhea" id="RHEA:29827"/>
        <dbReference type="ChEBI" id="CHEBI:18420"/>
    </reaction>
</comment>
<comment type="catalytic activity">
    <reaction evidence="14">
        <text>Co(2+)(in) = Co(2+)(out)</text>
        <dbReference type="Rhea" id="RHEA:28578"/>
        <dbReference type="ChEBI" id="CHEBI:48828"/>
    </reaction>
</comment>
<evidence type="ECO:0000313" key="20">
    <source>
        <dbReference type="Proteomes" id="UP000005226"/>
    </source>
</evidence>
<evidence type="ECO:0000256" key="9">
    <source>
        <dbReference type="ARBA" id="ARBA00023065"/>
    </source>
</evidence>
<dbReference type="GO" id="GO:0005886">
    <property type="term" value="C:plasma membrane"/>
    <property type="evidence" value="ECO:0007669"/>
    <property type="project" value="UniProtKB-SubCell"/>
</dbReference>
<dbReference type="GO" id="GO:0008324">
    <property type="term" value="F:monoatomic cation transmembrane transporter activity"/>
    <property type="evidence" value="ECO:0007669"/>
    <property type="project" value="UniProtKB-UniRule"/>
</dbReference>
<feature type="domain" description="SLC41A/MgtE integral membrane" evidence="18">
    <location>
        <begin position="161"/>
        <end position="295"/>
    </location>
</feature>
<dbReference type="Ensembl" id="ENSTRUT00000087667.1">
    <property type="protein sequence ID" value="ENSTRUP00000066089.1"/>
    <property type="gene ID" value="ENSTRUG00000001488.3"/>
</dbReference>
<evidence type="ECO:0000256" key="11">
    <source>
        <dbReference type="ARBA" id="ARBA00034269"/>
    </source>
</evidence>
<evidence type="ECO:0000256" key="17">
    <source>
        <dbReference type="RuleBase" id="RU369007"/>
    </source>
</evidence>
<dbReference type="AlphaFoldDB" id="A0A674MXU5"/>
<dbReference type="GO" id="GO:0030001">
    <property type="term" value="P:metal ion transport"/>
    <property type="evidence" value="ECO:0007669"/>
    <property type="project" value="UniProtKB-UniRule"/>
</dbReference>
<comment type="subcellular location">
    <subcellularLocation>
        <location evidence="1">Cell membrane</location>
        <topology evidence="1">Multi-pass membrane protein</topology>
    </subcellularLocation>
    <subcellularLocation>
        <location evidence="17">Membrane</location>
        <topology evidence="17">Multi-pass membrane protein</topology>
    </subcellularLocation>
</comment>
<keyword evidence="4" id="KW-1003">Cell membrane</keyword>
<feature type="transmembrane region" description="Helical" evidence="17">
    <location>
        <begin position="457"/>
        <end position="479"/>
    </location>
</feature>
<feature type="transmembrane region" description="Helical" evidence="17">
    <location>
        <begin position="309"/>
        <end position="329"/>
    </location>
</feature>
<dbReference type="GO" id="GO:0022890">
    <property type="term" value="F:inorganic cation transmembrane transporter activity"/>
    <property type="evidence" value="ECO:0007669"/>
    <property type="project" value="UniProtKB-UniRule"/>
</dbReference>
<gene>
    <name evidence="19" type="primary">LOC115246416</name>
</gene>
<feature type="transmembrane region" description="Helical" evidence="17">
    <location>
        <begin position="154"/>
        <end position="171"/>
    </location>
</feature>
<evidence type="ECO:0000256" key="2">
    <source>
        <dbReference type="ARBA" id="ARBA00009749"/>
    </source>
</evidence>
<sequence length="529" mass="57095">CLVNLPRGIAVKEYRGPQALGLSDWTLYHLVGYIVTMIVQESQNQRLPVDVAAAQNTGRPIRSTLPSANCDVPAGICTPNMPEYTETDYLLPVALYGISRPRRTARTADEGPPAETVCSMLVQILVPFLLAGLGTVFAGLLLEVVQTWDVFQEIAALLILVPALLGMKGNLEMTLASRLSTAVNAGTFQSVGEKWKLIIGNLAVKQLQATMLSLLACVLSTVFGWTTEGKMAFKHVVILCSACISSSFLASLIQGVIMVGFVFGSKRFGFNPDNMATPMAASFGDLLTLALLAGCSFFSYSNIDSYPSVLYLVALFCLCLVPLWVVIASKHPASQALLHTGWTPIIIALVISSIGGLILERTVSDPNLAGIIVYAPIINGIGGNLVSIQSSRISTGLHLNYLPGEVPADRRKCYNPCSIFFGSGLNHRSAQILLLLVIPGQLIFLYSSHLMKGYNLNVISCLTVSAMFVFQVFSLLCVADCMVHCLWRRGKDPDSYSIPYLTALGDLLGTALLSLVFLILWWVGDHGSL</sequence>
<evidence type="ECO:0000256" key="7">
    <source>
        <dbReference type="ARBA" id="ARBA00022842"/>
    </source>
</evidence>
<organism evidence="19 20">
    <name type="scientific">Takifugu rubripes</name>
    <name type="common">Japanese pufferfish</name>
    <name type="synonym">Fugu rubripes</name>
    <dbReference type="NCBI Taxonomy" id="31033"/>
    <lineage>
        <taxon>Eukaryota</taxon>
        <taxon>Metazoa</taxon>
        <taxon>Chordata</taxon>
        <taxon>Craniata</taxon>
        <taxon>Vertebrata</taxon>
        <taxon>Euteleostomi</taxon>
        <taxon>Actinopterygii</taxon>
        <taxon>Neopterygii</taxon>
        <taxon>Teleostei</taxon>
        <taxon>Neoteleostei</taxon>
        <taxon>Acanthomorphata</taxon>
        <taxon>Eupercaria</taxon>
        <taxon>Tetraodontiformes</taxon>
        <taxon>Tetradontoidea</taxon>
        <taxon>Tetraodontidae</taxon>
        <taxon>Takifugu</taxon>
    </lineage>
</organism>
<dbReference type="InterPro" id="IPR006667">
    <property type="entry name" value="SLC41_membr_dom"/>
</dbReference>
<evidence type="ECO:0000256" key="1">
    <source>
        <dbReference type="ARBA" id="ARBA00004651"/>
    </source>
</evidence>
<evidence type="ECO:0000259" key="18">
    <source>
        <dbReference type="Pfam" id="PF01769"/>
    </source>
</evidence>
<feature type="transmembrane region" description="Helical" evidence="17">
    <location>
        <begin position="275"/>
        <end position="297"/>
    </location>
</feature>
<evidence type="ECO:0000256" key="4">
    <source>
        <dbReference type="ARBA" id="ARBA00022475"/>
    </source>
</evidence>
<keyword evidence="10 17" id="KW-0472">Membrane</keyword>
<evidence type="ECO:0000256" key="12">
    <source>
        <dbReference type="ARBA" id="ARBA00036173"/>
    </source>
</evidence>
<evidence type="ECO:0000256" key="5">
    <source>
        <dbReference type="ARBA" id="ARBA00022692"/>
    </source>
</evidence>
<accession>A0A674MXU5</accession>
<dbReference type="PANTHER" id="PTHR16228">
    <property type="entry name" value="DIVALENT CATION TRANSPORTER SOLUTE CARRIER FAMILY 41"/>
    <property type="match status" value="1"/>
</dbReference>
<feature type="transmembrane region" description="Helical" evidence="17">
    <location>
        <begin position="207"/>
        <end position="225"/>
    </location>
</feature>
<dbReference type="SUPFAM" id="SSF161093">
    <property type="entry name" value="MgtE membrane domain-like"/>
    <property type="match status" value="2"/>
</dbReference>
<keyword evidence="9 17" id="KW-0406">Ion transport</keyword>
<keyword evidence="6" id="KW-0677">Repeat</keyword>
<feature type="domain" description="SLC41A/MgtE integral membrane" evidence="18">
    <location>
        <begin position="376"/>
        <end position="515"/>
    </location>
</feature>
<reference evidence="19" key="3">
    <citation type="submission" date="2025-09" db="UniProtKB">
        <authorList>
            <consortium name="Ensembl"/>
        </authorList>
    </citation>
    <scope>IDENTIFICATION</scope>
</reference>
<reference evidence="19" key="2">
    <citation type="submission" date="2025-08" db="UniProtKB">
        <authorList>
            <consortium name="Ensembl"/>
        </authorList>
    </citation>
    <scope>IDENTIFICATION</scope>
</reference>
<evidence type="ECO:0000313" key="19">
    <source>
        <dbReference type="Ensembl" id="ENSTRUP00000066089.1"/>
    </source>
</evidence>
<dbReference type="InParanoid" id="A0A674MXU5"/>
<keyword evidence="5 17" id="KW-0812">Transmembrane</keyword>
<evidence type="ECO:0000256" key="3">
    <source>
        <dbReference type="ARBA" id="ARBA00022448"/>
    </source>
</evidence>
<dbReference type="InterPro" id="IPR045349">
    <property type="entry name" value="SLC41A1-3"/>
</dbReference>
<protein>
    <recommendedName>
        <fullName evidence="17">Solute carrier family 41 member</fullName>
    </recommendedName>
</protein>
<feature type="transmembrane region" description="Helical" evidence="17">
    <location>
        <begin position="237"/>
        <end position="263"/>
    </location>
</feature>
<evidence type="ECO:0000256" key="10">
    <source>
        <dbReference type="ARBA" id="ARBA00023136"/>
    </source>
</evidence>
<reference evidence="19 20" key="1">
    <citation type="journal article" date="2011" name="Genome Biol. Evol.">
        <title>Integration of the genetic map and genome assembly of fugu facilitates insights into distinct features of genome evolution in teleosts and mammals.</title>
        <authorList>
            <person name="Kai W."/>
            <person name="Kikuchi K."/>
            <person name="Tohari S."/>
            <person name="Chew A.K."/>
            <person name="Tay A."/>
            <person name="Fujiwara A."/>
            <person name="Hosoya S."/>
            <person name="Suetake H."/>
            <person name="Naruse K."/>
            <person name="Brenner S."/>
            <person name="Suzuki Y."/>
            <person name="Venkatesh B."/>
        </authorList>
    </citation>
    <scope>NUCLEOTIDE SEQUENCE [LARGE SCALE GENOMIC DNA]</scope>
</reference>
<evidence type="ECO:0000256" key="8">
    <source>
        <dbReference type="ARBA" id="ARBA00022989"/>
    </source>
</evidence>
<dbReference type="FunFam" id="1.10.357.20:FF:000001">
    <property type="entry name" value="Solute carrier family 41 member 2"/>
    <property type="match status" value="1"/>
</dbReference>
<comment type="catalytic activity">
    <reaction evidence="13">
        <text>Fe(2+)(in) = Fe(2+)(out)</text>
        <dbReference type="Rhea" id="RHEA:28486"/>
        <dbReference type="ChEBI" id="CHEBI:29033"/>
    </reaction>
</comment>
<comment type="function">
    <text evidence="16">Acts as a plasma-membrane magnesium transporter. Can also mediate the transport of other divalent metal cations in an order of Ba(2+) &gt; Ni(2+) &gt; Co(2+) &gt; Fe(2+) &gt; Mn(2+).</text>
</comment>
<dbReference type="Pfam" id="PF01769">
    <property type="entry name" value="MgtE"/>
    <property type="match status" value="2"/>
</dbReference>
<feature type="transmembrane region" description="Helical" evidence="17">
    <location>
        <begin position="432"/>
        <end position="451"/>
    </location>
</feature>
<proteinExistence type="inferred from homology"/>
<feature type="transmembrane region" description="Helical" evidence="17">
    <location>
        <begin position="120"/>
        <end position="142"/>
    </location>
</feature>
<dbReference type="Proteomes" id="UP000005226">
    <property type="component" value="Chromosome 9"/>
</dbReference>
<keyword evidence="7 17" id="KW-0460">Magnesium</keyword>
<comment type="catalytic activity">
    <reaction evidence="12">
        <text>Mn(2+)(in) = Mn(2+)(out)</text>
        <dbReference type="Rhea" id="RHEA:28699"/>
        <dbReference type="ChEBI" id="CHEBI:29035"/>
    </reaction>
</comment>
<comment type="catalytic activity">
    <reaction evidence="15">
        <text>Ni(2+)(in) = Ni(2+)(out)</text>
        <dbReference type="Rhea" id="RHEA:29831"/>
        <dbReference type="ChEBI" id="CHEBI:49786"/>
    </reaction>
</comment>
<keyword evidence="3 17" id="KW-0813">Transport</keyword>
<comment type="similarity">
    <text evidence="2 17">Belongs to the SLC41A transporter family.</text>
</comment>
<feature type="transmembrane region" description="Helical" evidence="17">
    <location>
        <begin position="500"/>
        <end position="523"/>
    </location>
</feature>